<protein>
    <submittedName>
        <fullName evidence="1">Uncharacterized protein</fullName>
    </submittedName>
</protein>
<proteinExistence type="predicted"/>
<dbReference type="AlphaFoldDB" id="A0AAV3YHG1"/>
<comment type="caution">
    <text evidence="1">The sequence shown here is derived from an EMBL/GenBank/DDBJ whole genome shotgun (WGS) entry which is preliminary data.</text>
</comment>
<keyword evidence="2" id="KW-1185">Reference proteome</keyword>
<dbReference type="Proteomes" id="UP000735302">
    <property type="component" value="Unassembled WGS sequence"/>
</dbReference>
<sequence length="136" mass="15408">MKHILFSKGSPARKLGYLMKILKSQAIQGSDKSGIDYADNFLSLYDPISAMAAKAGQSLERERFNKPRSLPCCKDVQKLYSFVKSINAVDYPSLAKVALCEILLFNRKRGGEIQRMTMKTIQTLEKGMRNQVRQMN</sequence>
<evidence type="ECO:0000313" key="2">
    <source>
        <dbReference type="Proteomes" id="UP000735302"/>
    </source>
</evidence>
<reference evidence="1 2" key="1">
    <citation type="journal article" date="2021" name="Elife">
        <title>Chloroplast acquisition without the gene transfer in kleptoplastic sea slugs, Plakobranchus ocellatus.</title>
        <authorList>
            <person name="Maeda T."/>
            <person name="Takahashi S."/>
            <person name="Yoshida T."/>
            <person name="Shimamura S."/>
            <person name="Takaki Y."/>
            <person name="Nagai Y."/>
            <person name="Toyoda A."/>
            <person name="Suzuki Y."/>
            <person name="Arimoto A."/>
            <person name="Ishii H."/>
            <person name="Satoh N."/>
            <person name="Nishiyama T."/>
            <person name="Hasebe M."/>
            <person name="Maruyama T."/>
            <person name="Minagawa J."/>
            <person name="Obokata J."/>
            <person name="Shigenobu S."/>
        </authorList>
    </citation>
    <scope>NUCLEOTIDE SEQUENCE [LARGE SCALE GENOMIC DNA]</scope>
</reference>
<dbReference type="PANTHER" id="PTHR33480">
    <property type="entry name" value="SET DOMAIN-CONTAINING PROTEIN-RELATED"/>
    <property type="match status" value="1"/>
</dbReference>
<gene>
    <name evidence="1" type="ORF">PoB_000879700</name>
</gene>
<accession>A0AAV3YHG1</accession>
<dbReference type="PANTHER" id="PTHR33480:SF5">
    <property type="entry name" value="SI:DKEY-51D8.9"/>
    <property type="match status" value="1"/>
</dbReference>
<name>A0AAV3YHG1_9GAST</name>
<evidence type="ECO:0000313" key="1">
    <source>
        <dbReference type="EMBL" id="GFN82291.1"/>
    </source>
</evidence>
<organism evidence="1 2">
    <name type="scientific">Plakobranchus ocellatus</name>
    <dbReference type="NCBI Taxonomy" id="259542"/>
    <lineage>
        <taxon>Eukaryota</taxon>
        <taxon>Metazoa</taxon>
        <taxon>Spiralia</taxon>
        <taxon>Lophotrochozoa</taxon>
        <taxon>Mollusca</taxon>
        <taxon>Gastropoda</taxon>
        <taxon>Heterobranchia</taxon>
        <taxon>Euthyneura</taxon>
        <taxon>Panpulmonata</taxon>
        <taxon>Sacoglossa</taxon>
        <taxon>Placobranchoidea</taxon>
        <taxon>Plakobranchidae</taxon>
        <taxon>Plakobranchus</taxon>
    </lineage>
</organism>
<dbReference type="EMBL" id="BLXT01000977">
    <property type="protein sequence ID" value="GFN82291.1"/>
    <property type="molecule type" value="Genomic_DNA"/>
</dbReference>